<evidence type="ECO:0000256" key="8">
    <source>
        <dbReference type="ARBA" id="ARBA00022842"/>
    </source>
</evidence>
<dbReference type="GO" id="GO:0046872">
    <property type="term" value="F:metal ion binding"/>
    <property type="evidence" value="ECO:0007669"/>
    <property type="project" value="UniProtKB-KW"/>
</dbReference>
<dbReference type="EMBL" id="QQZY01000005">
    <property type="protein sequence ID" value="RDI74049.1"/>
    <property type="molecule type" value="Genomic_DNA"/>
</dbReference>
<comment type="cofactor">
    <cofactor evidence="1">
        <name>Mg(2+)</name>
        <dbReference type="ChEBI" id="CHEBI:18420"/>
    </cofactor>
</comment>
<dbReference type="GO" id="GO:0008879">
    <property type="term" value="F:glucose-1-phosphate thymidylyltransferase activity"/>
    <property type="evidence" value="ECO:0007669"/>
    <property type="project" value="UniProtKB-EC"/>
</dbReference>
<keyword evidence="5" id="KW-0808">Transferase</keyword>
<organism evidence="13 14">
    <name type="scientific">Gaiella occulta</name>
    <dbReference type="NCBI Taxonomy" id="1002870"/>
    <lineage>
        <taxon>Bacteria</taxon>
        <taxon>Bacillati</taxon>
        <taxon>Actinomycetota</taxon>
        <taxon>Thermoleophilia</taxon>
        <taxon>Gaiellales</taxon>
        <taxon>Gaiellaceae</taxon>
        <taxon>Gaiella</taxon>
    </lineage>
</organism>
<reference evidence="14" key="2">
    <citation type="journal article" date="2019" name="MicrobiologyOpen">
        <title>High-quality draft genome sequence of Gaiella occulta isolated from a 150 meter deep mineral water borehole and comparison with the genome sequences of other deep-branching lineages of the phylum Actinobacteria.</title>
        <authorList>
            <person name="Severino R."/>
            <person name="Froufe H.J.C."/>
            <person name="Barroso C."/>
            <person name="Albuquerque L."/>
            <person name="Lobo-da-Cunha A."/>
            <person name="da Costa M.S."/>
            <person name="Egas C."/>
        </authorList>
    </citation>
    <scope>NUCLEOTIDE SEQUENCE [LARGE SCALE GENOMIC DNA]</scope>
    <source>
        <strain evidence="14">F2-233</strain>
    </source>
</reference>
<protein>
    <recommendedName>
        <fullName evidence="4">Glucose-1-phosphate thymidylyltransferase</fullName>
        <ecNumber evidence="3">2.7.7.24</ecNumber>
    </recommendedName>
    <alternativeName>
        <fullName evidence="10">dTDP-glucose pyrophosphorylase</fullName>
    </alternativeName>
    <alternativeName>
        <fullName evidence="9">dTDP-glucose synthase</fullName>
    </alternativeName>
</protein>
<dbReference type="InterPro" id="IPR005907">
    <property type="entry name" value="G1P_thy_trans_s"/>
</dbReference>
<evidence type="ECO:0000256" key="10">
    <source>
        <dbReference type="ARBA" id="ARBA00032598"/>
    </source>
</evidence>
<reference evidence="13 14" key="1">
    <citation type="submission" date="2018-07" db="EMBL/GenBank/DDBJ databases">
        <title>High-quality-draft genome sequence of Gaiella occulta.</title>
        <authorList>
            <person name="Severino R."/>
            <person name="Froufe H.J.C."/>
            <person name="Rainey F.A."/>
            <person name="Barroso C."/>
            <person name="Albuquerque L."/>
            <person name="Lobo-Da-Cunha A."/>
            <person name="Da Costa M.S."/>
            <person name="Egas C."/>
        </authorList>
    </citation>
    <scope>NUCLEOTIDE SEQUENCE [LARGE SCALE GENOMIC DNA]</scope>
    <source>
        <strain evidence="13 14">F2-233</strain>
    </source>
</reference>
<dbReference type="Gene3D" id="3.90.550.10">
    <property type="entry name" value="Spore Coat Polysaccharide Biosynthesis Protein SpsA, Chain A"/>
    <property type="match status" value="1"/>
</dbReference>
<comment type="similarity">
    <text evidence="2">Belongs to the glucose-1-phosphate thymidylyltransferase family.</text>
</comment>
<accession>A0A7M2YWU0</accession>
<evidence type="ECO:0000256" key="3">
    <source>
        <dbReference type="ARBA" id="ARBA00012461"/>
    </source>
</evidence>
<comment type="caution">
    <text evidence="13">The sequence shown here is derived from an EMBL/GenBank/DDBJ whole genome shotgun (WGS) entry which is preliminary data.</text>
</comment>
<evidence type="ECO:0000256" key="2">
    <source>
        <dbReference type="ARBA" id="ARBA00010480"/>
    </source>
</evidence>
<dbReference type="InterPro" id="IPR005835">
    <property type="entry name" value="NTP_transferase_dom"/>
</dbReference>
<evidence type="ECO:0000256" key="11">
    <source>
        <dbReference type="ARBA" id="ARBA00049336"/>
    </source>
</evidence>
<dbReference type="PANTHER" id="PTHR43532:SF1">
    <property type="entry name" value="GLUCOSE-1-PHOSPHATE THYMIDYLYLTRANSFERASE 1"/>
    <property type="match status" value="1"/>
</dbReference>
<evidence type="ECO:0000259" key="12">
    <source>
        <dbReference type="Pfam" id="PF00483"/>
    </source>
</evidence>
<dbReference type="OrthoDB" id="9803871at2"/>
<dbReference type="EC" id="2.7.7.24" evidence="3"/>
<keyword evidence="8" id="KW-0460">Magnesium</keyword>
<evidence type="ECO:0000313" key="13">
    <source>
        <dbReference type="EMBL" id="RDI74049.1"/>
    </source>
</evidence>
<dbReference type="Proteomes" id="UP000254134">
    <property type="component" value="Unassembled WGS sequence"/>
</dbReference>
<dbReference type="Pfam" id="PF00483">
    <property type="entry name" value="NTP_transferase"/>
    <property type="match status" value="1"/>
</dbReference>
<sequence length="259" mass="28070">MKGLVCAGGEATRLGELTRVTNKHLLPVGSWPMIYYPLQLLQLAGVREVLVVTGKGHAGQMIDLLGDGRLSARGSDEPLLELDLTYKVQTRPGGIAQVVGMARDFAGDEPLVVVLGDNIFEHAHADEIAAWGAAGAGARVFVKEVPDPENFGVVVYDERGRVVDLAEKAGVVDLRYEAPPTSDAVVGLYCYPPDVFDVIESLRPSSRGELEITDVNRHYAQAGALSVVQVRGWWEDAGKHWQHLAEIGRRIDETGVNKP</sequence>
<keyword evidence="7" id="KW-0479">Metal-binding</keyword>
<evidence type="ECO:0000256" key="9">
    <source>
        <dbReference type="ARBA" id="ARBA00032492"/>
    </source>
</evidence>
<dbReference type="PANTHER" id="PTHR43532">
    <property type="entry name" value="GLUCOSE-1-PHOSPHATE THYMIDYLYLTRANSFERASE"/>
    <property type="match status" value="1"/>
</dbReference>
<keyword evidence="6" id="KW-0548">Nucleotidyltransferase</keyword>
<evidence type="ECO:0000256" key="5">
    <source>
        <dbReference type="ARBA" id="ARBA00022679"/>
    </source>
</evidence>
<evidence type="ECO:0000313" key="14">
    <source>
        <dbReference type="Proteomes" id="UP000254134"/>
    </source>
</evidence>
<feature type="domain" description="Nucleotidyl transferase" evidence="12">
    <location>
        <begin position="2"/>
        <end position="240"/>
    </location>
</feature>
<evidence type="ECO:0000256" key="6">
    <source>
        <dbReference type="ARBA" id="ARBA00022695"/>
    </source>
</evidence>
<evidence type="ECO:0000256" key="7">
    <source>
        <dbReference type="ARBA" id="ARBA00022723"/>
    </source>
</evidence>
<gene>
    <name evidence="13" type="ORF">Gocc_2146</name>
</gene>
<dbReference type="AlphaFoldDB" id="A0A7M2YWU0"/>
<proteinExistence type="inferred from homology"/>
<name>A0A7M2YWU0_9ACTN</name>
<comment type="catalytic activity">
    <reaction evidence="11">
        <text>dTTP + alpha-D-glucose 1-phosphate + H(+) = dTDP-alpha-D-glucose + diphosphate</text>
        <dbReference type="Rhea" id="RHEA:15225"/>
        <dbReference type="ChEBI" id="CHEBI:15378"/>
        <dbReference type="ChEBI" id="CHEBI:33019"/>
        <dbReference type="ChEBI" id="CHEBI:37568"/>
        <dbReference type="ChEBI" id="CHEBI:57477"/>
        <dbReference type="ChEBI" id="CHEBI:58601"/>
        <dbReference type="EC" id="2.7.7.24"/>
    </reaction>
</comment>
<evidence type="ECO:0000256" key="4">
    <source>
        <dbReference type="ARBA" id="ARBA00017654"/>
    </source>
</evidence>
<dbReference type="SUPFAM" id="SSF53448">
    <property type="entry name" value="Nucleotide-diphospho-sugar transferases"/>
    <property type="match status" value="1"/>
</dbReference>
<evidence type="ECO:0000256" key="1">
    <source>
        <dbReference type="ARBA" id="ARBA00001946"/>
    </source>
</evidence>
<dbReference type="InterPro" id="IPR029044">
    <property type="entry name" value="Nucleotide-diphossugar_trans"/>
</dbReference>
<dbReference type="RefSeq" id="WP_114796574.1">
    <property type="nucleotide sequence ID" value="NZ_QQZY01000005.1"/>
</dbReference>
<keyword evidence="14" id="KW-1185">Reference proteome</keyword>